<keyword evidence="3" id="KW-1185">Reference proteome</keyword>
<feature type="compositionally biased region" description="Polar residues" evidence="1">
    <location>
        <begin position="42"/>
        <end position="54"/>
    </location>
</feature>
<evidence type="ECO:0000313" key="3">
    <source>
        <dbReference type="Proteomes" id="UP000070544"/>
    </source>
</evidence>
<feature type="compositionally biased region" description="Polar residues" evidence="1">
    <location>
        <begin position="87"/>
        <end position="96"/>
    </location>
</feature>
<evidence type="ECO:0000256" key="1">
    <source>
        <dbReference type="SAM" id="MobiDB-lite"/>
    </source>
</evidence>
<proteinExistence type="predicted"/>
<dbReference type="Proteomes" id="UP000070544">
    <property type="component" value="Unassembled WGS sequence"/>
</dbReference>
<protein>
    <submittedName>
        <fullName evidence="2">Uncharacterized protein</fullName>
    </submittedName>
</protein>
<reference evidence="2 3" key="1">
    <citation type="journal article" date="2015" name="Genome Biol. Evol.">
        <title>Phylogenomic analyses indicate that early fungi evolved digesting cell walls of algal ancestors of land plants.</title>
        <authorList>
            <person name="Chang Y."/>
            <person name="Wang S."/>
            <person name="Sekimoto S."/>
            <person name="Aerts A.L."/>
            <person name="Choi C."/>
            <person name="Clum A."/>
            <person name="LaButti K.M."/>
            <person name="Lindquist E.A."/>
            <person name="Yee Ngan C."/>
            <person name="Ohm R.A."/>
            <person name="Salamov A.A."/>
            <person name="Grigoriev I.V."/>
            <person name="Spatafora J.W."/>
            <person name="Berbee M.L."/>
        </authorList>
    </citation>
    <scope>NUCLEOTIDE SEQUENCE [LARGE SCALE GENOMIC DNA]</scope>
    <source>
        <strain evidence="2 3">JEL478</strain>
    </source>
</reference>
<name>A0A138ZXY7_GONPJ</name>
<organism evidence="2 3">
    <name type="scientific">Gonapodya prolifera (strain JEL478)</name>
    <name type="common">Monoblepharis prolifera</name>
    <dbReference type="NCBI Taxonomy" id="1344416"/>
    <lineage>
        <taxon>Eukaryota</taxon>
        <taxon>Fungi</taxon>
        <taxon>Fungi incertae sedis</taxon>
        <taxon>Chytridiomycota</taxon>
        <taxon>Chytridiomycota incertae sedis</taxon>
        <taxon>Monoblepharidomycetes</taxon>
        <taxon>Monoblepharidales</taxon>
        <taxon>Gonapodyaceae</taxon>
        <taxon>Gonapodya</taxon>
    </lineage>
</organism>
<dbReference type="AlphaFoldDB" id="A0A138ZXY7"/>
<accession>A0A138ZXY7</accession>
<feature type="region of interest" description="Disordered" evidence="1">
    <location>
        <begin position="20"/>
        <end position="135"/>
    </location>
</feature>
<gene>
    <name evidence="2" type="ORF">M427DRAFT_39068</name>
</gene>
<dbReference type="EMBL" id="KQ965869">
    <property type="protein sequence ID" value="KXS09362.1"/>
    <property type="molecule type" value="Genomic_DNA"/>
</dbReference>
<sequence>ERSGAPFGRAQFFLEAPSANLGTGIAQGPRGAPRQLADGPSHSPSTPTIDSTSAPAPDDFIPVDGARKRKRTGGSREGGEPRGRGKQVSQNTTQIGENGRNPPRERAGRGSYADAARSGNPVTTEPIRRKRRETDFVRPSRIAAMFQDRPAARTFERVFVCPRNPMPLIDASLSKRRKRIGGLVREIGIREDVFAAVMILGGTFEMIVETEGVEAVFEAAHKFRLEVDDKADPFAPPKFTRQTPEQARTITARRTADLC</sequence>
<feature type="non-terminal residue" evidence="2">
    <location>
        <position position="1"/>
    </location>
</feature>
<evidence type="ECO:0000313" key="2">
    <source>
        <dbReference type="EMBL" id="KXS09362.1"/>
    </source>
</evidence>